<accession>A0A7J0F8W0</accession>
<evidence type="ECO:0000313" key="3">
    <source>
        <dbReference type="Proteomes" id="UP000585474"/>
    </source>
</evidence>
<sequence>MERSRKQGGGDSGTGKEREATDEDLGEVGRVVAVMVGEGGGRIAMFSFKGREEEGGRITGLGRGWEGLNGGGMVAGKGGEGL</sequence>
<dbReference type="EMBL" id="BJWL01000010">
    <property type="protein sequence ID" value="GFY95148.1"/>
    <property type="molecule type" value="Genomic_DNA"/>
</dbReference>
<dbReference type="AlphaFoldDB" id="A0A7J0F8W0"/>
<comment type="caution">
    <text evidence="2">The sequence shown here is derived from an EMBL/GenBank/DDBJ whole genome shotgun (WGS) entry which is preliminary data.</text>
</comment>
<keyword evidence="3" id="KW-1185">Reference proteome</keyword>
<proteinExistence type="predicted"/>
<evidence type="ECO:0000256" key="1">
    <source>
        <dbReference type="SAM" id="MobiDB-lite"/>
    </source>
</evidence>
<feature type="region of interest" description="Disordered" evidence="1">
    <location>
        <begin position="1"/>
        <end position="27"/>
    </location>
</feature>
<evidence type="ECO:0000313" key="2">
    <source>
        <dbReference type="EMBL" id="GFY95148.1"/>
    </source>
</evidence>
<reference evidence="2 3" key="1">
    <citation type="submission" date="2019-07" db="EMBL/GenBank/DDBJ databases">
        <title>De Novo Assembly of kiwifruit Actinidia rufa.</title>
        <authorList>
            <person name="Sugita-Konishi S."/>
            <person name="Sato K."/>
            <person name="Mori E."/>
            <person name="Abe Y."/>
            <person name="Kisaki G."/>
            <person name="Hamano K."/>
            <person name="Suezawa K."/>
            <person name="Otani M."/>
            <person name="Fukuda T."/>
            <person name="Manabe T."/>
            <person name="Gomi K."/>
            <person name="Tabuchi M."/>
            <person name="Akimitsu K."/>
            <person name="Kataoka I."/>
        </authorList>
    </citation>
    <scope>NUCLEOTIDE SEQUENCE [LARGE SCALE GENOMIC DNA]</scope>
    <source>
        <strain evidence="3">cv. Fuchu</strain>
    </source>
</reference>
<protein>
    <submittedName>
        <fullName evidence="2">Uncharacterized protein</fullName>
    </submittedName>
</protein>
<gene>
    <name evidence="2" type="ORF">Acr_10g0005330</name>
</gene>
<organism evidence="2 3">
    <name type="scientific">Actinidia rufa</name>
    <dbReference type="NCBI Taxonomy" id="165716"/>
    <lineage>
        <taxon>Eukaryota</taxon>
        <taxon>Viridiplantae</taxon>
        <taxon>Streptophyta</taxon>
        <taxon>Embryophyta</taxon>
        <taxon>Tracheophyta</taxon>
        <taxon>Spermatophyta</taxon>
        <taxon>Magnoliopsida</taxon>
        <taxon>eudicotyledons</taxon>
        <taxon>Gunneridae</taxon>
        <taxon>Pentapetalae</taxon>
        <taxon>asterids</taxon>
        <taxon>Ericales</taxon>
        <taxon>Actinidiaceae</taxon>
        <taxon>Actinidia</taxon>
    </lineage>
</organism>
<dbReference type="Proteomes" id="UP000585474">
    <property type="component" value="Unassembled WGS sequence"/>
</dbReference>
<name>A0A7J0F8W0_9ERIC</name>